<dbReference type="Gene3D" id="3.30.70.1430">
    <property type="entry name" value="Multidrug efflux transporter AcrB pore domain"/>
    <property type="match status" value="2"/>
</dbReference>
<dbReference type="GO" id="GO:0042910">
    <property type="term" value="F:xenobiotic transmembrane transporter activity"/>
    <property type="evidence" value="ECO:0007669"/>
    <property type="project" value="TreeGrafter"/>
</dbReference>
<gene>
    <name evidence="2" type="ORF">CLH61_09925</name>
</gene>
<sequence length="1054" mass="115060">MRRRQGVIGFFVHHRVAANLVMLVMLLGGVLALTRMNIQFFPTFALDVVSVRVVWSGASAEDVEQGITNPLEQRLRSIDGLKKMTSTSAQGVSSITLEFHEGTAPIQALDDVRQQVDEFTNLPADAEEPQVTRVERYEPVARLLVFGAVDGSELRQLAYRYEDELLQRGIDRVAIRGLPEQQISIDVPVERLETLGLSLEQVAERVASISRDLPAGMMAQQDATRELRAVEQRRSPQAFETVPVLSGDRIQLRLGDIAIIRQEARDSQVTLTRDGLPAVELQLQRAENGNSLAAAKVLENWLADTRPVLPPNLRLEVYDETWQLLNERISLLVNNGLGGLVLVVCLLYLFLPGRVALWVAVGIPTAFLAALAVLWGIGGSINMISLFALIMALGVIVDDAIVVGEDADAHARMGEESIYASEGAAKRMVWPVLASSLTTVAAFMPLLVVGGVIGNILGDIPLVMICVLVASLLECFIVLPAHLRHAFVPRRNKRAGAAGDHQRPHPVARLRAGFERRFDQFREGPFRRFSRRSLQHRGVTLASALALAIVTVGLLAGGRLGFNFFPTPEPSVFYANASFVAGTDRGTVARFLGQMQQTLNDAEAALGGQLILHAVTTTGATLGAEGSSRTGDELGSMMIELVPSDRRGVRNPEFINEWRSRLVLPAGLDNLTISERQAGPPGRDVNVRLTGDDAENLKRAAEELAQALATLPGVLDVEDDMPWGREQLIYQVSAAGEALGLTTADLGRQLRAAFDGRIAQIYQDGRDEVEVRVQLPQAQREQLATLSRLTVRVPDGRFVPLAQVMNLDHRQGFQALRHAEGKLAVEVTSALNTRVSTTDQILASLQAEALPDIASRFNVRYSFEGRAADQRETMADMKTGLLIGLGLMYVVLAWVFASWSLPLIVMAIIPFALVGALLGHWIMGLQLTILSLFGLFGLSGIVVNNAIILVAFYNQQRQKGLAIQDALNEAAVQRVRAVLLTSLTTIGGLLPLLFETSLQAQFLIPMATSIAFGLGLSTLLVLFVVPALLSWLEQFREWRARRHGEHAEPLGSQS</sequence>
<evidence type="ECO:0000313" key="3">
    <source>
        <dbReference type="Proteomes" id="UP000231409"/>
    </source>
</evidence>
<dbReference type="GO" id="GO:0005886">
    <property type="term" value="C:plasma membrane"/>
    <property type="evidence" value="ECO:0007669"/>
    <property type="project" value="TreeGrafter"/>
</dbReference>
<dbReference type="Pfam" id="PF00873">
    <property type="entry name" value="ACR_tran"/>
    <property type="match status" value="1"/>
</dbReference>
<dbReference type="InterPro" id="IPR001036">
    <property type="entry name" value="Acrflvin-R"/>
</dbReference>
<feature type="transmembrane region" description="Helical" evidence="1">
    <location>
        <begin position="429"/>
        <end position="454"/>
    </location>
</feature>
<dbReference type="InterPro" id="IPR027463">
    <property type="entry name" value="AcrB_DN_DC_subdom"/>
</dbReference>
<proteinExistence type="predicted"/>
<dbReference type="PANTHER" id="PTHR32063:SF33">
    <property type="entry name" value="RND SUPERFAMILY EFFLUX PUMP PERMEASE COMPONENT"/>
    <property type="match status" value="1"/>
</dbReference>
<feature type="transmembrane region" description="Helical" evidence="1">
    <location>
        <begin position="879"/>
        <end position="896"/>
    </location>
</feature>
<feature type="transmembrane region" description="Helical" evidence="1">
    <location>
        <begin position="460"/>
        <end position="483"/>
    </location>
</feature>
<dbReference type="PANTHER" id="PTHR32063">
    <property type="match status" value="1"/>
</dbReference>
<keyword evidence="1" id="KW-1133">Transmembrane helix</keyword>
<feature type="transmembrane region" description="Helical" evidence="1">
    <location>
        <begin position="929"/>
        <end position="954"/>
    </location>
</feature>
<reference evidence="2 3" key="1">
    <citation type="submission" date="2017-09" db="EMBL/GenBank/DDBJ databases">
        <title>The draft genome sequences of Marinobacter sp. PWS21.</title>
        <authorList>
            <person name="Cao J."/>
        </authorList>
    </citation>
    <scope>NUCLEOTIDE SEQUENCE [LARGE SCALE GENOMIC DNA]</scope>
    <source>
        <strain evidence="2 3">PWS21</strain>
    </source>
</reference>
<dbReference type="Gene3D" id="3.30.70.1320">
    <property type="entry name" value="Multidrug efflux transporter AcrB pore domain like"/>
    <property type="match status" value="1"/>
</dbReference>
<dbReference type="Gene3D" id="3.30.70.1440">
    <property type="entry name" value="Multidrug efflux transporter AcrB pore domain"/>
    <property type="match status" value="1"/>
</dbReference>
<feature type="transmembrane region" description="Helical" evidence="1">
    <location>
        <begin position="12"/>
        <end position="33"/>
    </location>
</feature>
<comment type="caution">
    <text evidence="2">The sequence shown here is derived from an EMBL/GenBank/DDBJ whole genome shotgun (WGS) entry which is preliminary data.</text>
</comment>
<feature type="transmembrane region" description="Helical" evidence="1">
    <location>
        <begin position="538"/>
        <end position="562"/>
    </location>
</feature>
<feature type="transmembrane region" description="Helical" evidence="1">
    <location>
        <begin position="1006"/>
        <end position="1032"/>
    </location>
</feature>
<keyword evidence="3" id="KW-1185">Reference proteome</keyword>
<organism evidence="2 3">
    <name type="scientific">Marinobacter profundi</name>
    <dbReference type="NCBI Taxonomy" id="2666256"/>
    <lineage>
        <taxon>Bacteria</taxon>
        <taxon>Pseudomonadati</taxon>
        <taxon>Pseudomonadota</taxon>
        <taxon>Gammaproteobacteria</taxon>
        <taxon>Pseudomonadales</taxon>
        <taxon>Marinobacteraceae</taxon>
        <taxon>Marinobacter</taxon>
    </lineage>
</organism>
<evidence type="ECO:0000256" key="1">
    <source>
        <dbReference type="SAM" id="Phobius"/>
    </source>
</evidence>
<dbReference type="Proteomes" id="UP000231409">
    <property type="component" value="Unassembled WGS sequence"/>
</dbReference>
<feature type="transmembrane region" description="Helical" evidence="1">
    <location>
        <begin position="357"/>
        <end position="377"/>
    </location>
</feature>
<feature type="transmembrane region" description="Helical" evidence="1">
    <location>
        <begin position="903"/>
        <end position="923"/>
    </location>
</feature>
<dbReference type="Gene3D" id="3.30.2090.10">
    <property type="entry name" value="Multidrug efflux transporter AcrB TolC docking domain, DN and DC subdomains"/>
    <property type="match status" value="2"/>
</dbReference>
<keyword evidence="1" id="KW-0812">Transmembrane</keyword>
<evidence type="ECO:0000313" key="2">
    <source>
        <dbReference type="EMBL" id="PHQ15423.1"/>
    </source>
</evidence>
<dbReference type="SUPFAM" id="SSF82693">
    <property type="entry name" value="Multidrug efflux transporter AcrB pore domain, PN1, PN2, PC1 and PC2 subdomains"/>
    <property type="match status" value="1"/>
</dbReference>
<dbReference type="AlphaFoldDB" id="A0A2G1ULT6"/>
<protein>
    <submittedName>
        <fullName evidence="2">Acriflavin resistance protein</fullName>
    </submittedName>
</protein>
<dbReference type="SUPFAM" id="SSF82866">
    <property type="entry name" value="Multidrug efflux transporter AcrB transmembrane domain"/>
    <property type="match status" value="2"/>
</dbReference>
<dbReference type="PRINTS" id="PR00702">
    <property type="entry name" value="ACRIFLAVINRP"/>
</dbReference>
<name>A0A2G1ULT6_9GAMM</name>
<dbReference type="RefSeq" id="WP_099614547.1">
    <property type="nucleotide sequence ID" value="NZ_KZ319370.1"/>
</dbReference>
<dbReference type="EMBL" id="NTFH01000007">
    <property type="protein sequence ID" value="PHQ15423.1"/>
    <property type="molecule type" value="Genomic_DNA"/>
</dbReference>
<feature type="transmembrane region" description="Helical" evidence="1">
    <location>
        <begin position="383"/>
        <end position="403"/>
    </location>
</feature>
<feature type="transmembrane region" description="Helical" evidence="1">
    <location>
        <begin position="975"/>
        <end position="994"/>
    </location>
</feature>
<dbReference type="Gene3D" id="1.20.1640.10">
    <property type="entry name" value="Multidrug efflux transporter AcrB transmembrane domain"/>
    <property type="match status" value="2"/>
</dbReference>
<dbReference type="SUPFAM" id="SSF82714">
    <property type="entry name" value="Multidrug efflux transporter AcrB TolC docking domain, DN and DC subdomains"/>
    <property type="match status" value="2"/>
</dbReference>
<feature type="transmembrane region" description="Helical" evidence="1">
    <location>
        <begin position="331"/>
        <end position="350"/>
    </location>
</feature>
<keyword evidence="1" id="KW-0472">Membrane</keyword>
<accession>A0A2G1ULT6</accession>